<accession>A0AAD5QFW4</accession>
<proteinExistence type="predicted"/>
<dbReference type="AlphaFoldDB" id="A0AAD5QFW4"/>
<keyword evidence="2" id="KW-1185">Reference proteome</keyword>
<reference evidence="1" key="1">
    <citation type="submission" date="2021-06" db="EMBL/GenBank/DDBJ databases">
        <title>Parelaphostrongylus tenuis whole genome reference sequence.</title>
        <authorList>
            <person name="Garwood T.J."/>
            <person name="Larsen P.A."/>
            <person name="Fountain-Jones N.M."/>
            <person name="Garbe J.R."/>
            <person name="Macchietto M.G."/>
            <person name="Kania S.A."/>
            <person name="Gerhold R.W."/>
            <person name="Richards J.E."/>
            <person name="Wolf T.M."/>
        </authorList>
    </citation>
    <scope>NUCLEOTIDE SEQUENCE</scope>
    <source>
        <strain evidence="1">MNPRO001-30</strain>
        <tissue evidence="1">Meninges</tissue>
    </source>
</reference>
<comment type="caution">
    <text evidence="1">The sequence shown here is derived from an EMBL/GenBank/DDBJ whole genome shotgun (WGS) entry which is preliminary data.</text>
</comment>
<organism evidence="1 2">
    <name type="scientific">Parelaphostrongylus tenuis</name>
    <name type="common">Meningeal worm</name>
    <dbReference type="NCBI Taxonomy" id="148309"/>
    <lineage>
        <taxon>Eukaryota</taxon>
        <taxon>Metazoa</taxon>
        <taxon>Ecdysozoa</taxon>
        <taxon>Nematoda</taxon>
        <taxon>Chromadorea</taxon>
        <taxon>Rhabditida</taxon>
        <taxon>Rhabditina</taxon>
        <taxon>Rhabditomorpha</taxon>
        <taxon>Strongyloidea</taxon>
        <taxon>Metastrongylidae</taxon>
        <taxon>Parelaphostrongylus</taxon>
    </lineage>
</organism>
<evidence type="ECO:0000313" key="2">
    <source>
        <dbReference type="Proteomes" id="UP001196413"/>
    </source>
</evidence>
<gene>
    <name evidence="1" type="ORF">KIN20_006319</name>
</gene>
<dbReference type="EMBL" id="JAHQIW010000880">
    <property type="protein sequence ID" value="KAJ1350518.1"/>
    <property type="molecule type" value="Genomic_DNA"/>
</dbReference>
<name>A0AAD5QFW4_PARTN</name>
<dbReference type="Proteomes" id="UP001196413">
    <property type="component" value="Unassembled WGS sequence"/>
</dbReference>
<sequence>MIQETFIFLNKSDTNISGSKGMKTNHRTEQLCLRGTDADDEQISFLLVLSDHRAISVKTSTSAIFPGPITDHENVVVDN</sequence>
<evidence type="ECO:0000313" key="1">
    <source>
        <dbReference type="EMBL" id="KAJ1350518.1"/>
    </source>
</evidence>
<protein>
    <submittedName>
        <fullName evidence="1">Uncharacterized protein</fullName>
    </submittedName>
</protein>